<proteinExistence type="predicted"/>
<dbReference type="Proteomes" id="UP000216758">
    <property type="component" value="Unassembled WGS sequence"/>
</dbReference>
<evidence type="ECO:0000313" key="2">
    <source>
        <dbReference type="Proteomes" id="UP000216758"/>
    </source>
</evidence>
<dbReference type="RefSeq" id="WP_094583614.1">
    <property type="nucleotide sequence ID" value="NZ_NHPB01000111.1"/>
</dbReference>
<organism evidence="1 2">
    <name type="scientific">Halorubrum ezzemoulense</name>
    <name type="common">Halorubrum chaoviator</name>
    <dbReference type="NCBI Taxonomy" id="337243"/>
    <lineage>
        <taxon>Archaea</taxon>
        <taxon>Methanobacteriati</taxon>
        <taxon>Methanobacteriota</taxon>
        <taxon>Stenosarchaea group</taxon>
        <taxon>Halobacteria</taxon>
        <taxon>Halobacteriales</taxon>
        <taxon>Haloferacaceae</taxon>
        <taxon>Halorubrum</taxon>
    </lineage>
</organism>
<evidence type="ECO:0000313" key="1">
    <source>
        <dbReference type="EMBL" id="OYR67233.1"/>
    </source>
</evidence>
<dbReference type="EMBL" id="NHPB01000111">
    <property type="protein sequence ID" value="OYR67233.1"/>
    <property type="molecule type" value="Genomic_DNA"/>
</dbReference>
<sequence length="63" mass="7091">MSEQQLSRDIPSSLVRNYAEEVVETYLETVADDSVRTTEIEELYHDGNVIEAAARTVTSNNTE</sequence>
<dbReference type="AlphaFoldDB" id="A0A256JF31"/>
<reference evidence="1 2" key="1">
    <citation type="journal article" date="2014" name="Front. Microbiol.">
        <title>Population and genomic analysis of the genus Halorubrum.</title>
        <authorList>
            <person name="Fullmer M.S."/>
            <person name="Soucy S.M."/>
            <person name="Swithers K.S."/>
            <person name="Makkay A.M."/>
            <person name="Wheeler R."/>
            <person name="Ventosa A."/>
            <person name="Gogarten J.P."/>
            <person name="Papke R.T."/>
        </authorList>
    </citation>
    <scope>NUCLEOTIDE SEQUENCE [LARGE SCALE GENOMIC DNA]</scope>
    <source>
        <strain evidence="1 2">G37</strain>
    </source>
</reference>
<comment type="caution">
    <text evidence="1">The sequence shown here is derived from an EMBL/GenBank/DDBJ whole genome shotgun (WGS) entry which is preliminary data.</text>
</comment>
<name>A0A256JF31_HALEZ</name>
<accession>A0A256JF31</accession>
<protein>
    <submittedName>
        <fullName evidence="1">Uncharacterized protein</fullName>
    </submittedName>
</protein>
<gene>
    <name evidence="1" type="ORF">DJ78_16325</name>
</gene>